<dbReference type="AlphaFoldDB" id="A0A1P8KJW1"/>
<dbReference type="KEGG" id="alp:LPB137_02730"/>
<dbReference type="RefSeq" id="WP_076084078.1">
    <property type="nucleotide sequence ID" value="NZ_CP019070.1"/>
</dbReference>
<keyword evidence="2" id="KW-1185">Reference proteome</keyword>
<accession>A0A1P8KJW1</accession>
<organism evidence="1 2">
    <name type="scientific">Poseidonibacter parvus</name>
    <dbReference type="NCBI Taxonomy" id="1850254"/>
    <lineage>
        <taxon>Bacteria</taxon>
        <taxon>Pseudomonadati</taxon>
        <taxon>Campylobacterota</taxon>
        <taxon>Epsilonproteobacteria</taxon>
        <taxon>Campylobacterales</taxon>
        <taxon>Arcobacteraceae</taxon>
        <taxon>Poseidonibacter</taxon>
    </lineage>
</organism>
<proteinExistence type="predicted"/>
<dbReference type="Proteomes" id="UP000186074">
    <property type="component" value="Chromosome"/>
</dbReference>
<evidence type="ECO:0000313" key="1">
    <source>
        <dbReference type="EMBL" id="APW64837.1"/>
    </source>
</evidence>
<gene>
    <name evidence="1" type="ORF">LPB137_02730</name>
</gene>
<sequence>MNNESQIKLVLKQCEGINLQKLKVDTLLLVVHSLLNDFDKLDFSDDSNPMLISASKSDITLINKSVESLTNYLDSNIISKDTLVNLYKNPNPSALNSKIKRSLEPMRDYYKYLSAIFSTKIQKGSMWIPELLAFSLLYNYKKEHGKSLNLYPLIDNFPIEKILQIYNKNNLELKKNIANKDNKTTWKVKTDIDEMYDISELMIKKYLNYNFKINPKRVSKTRSKKRR</sequence>
<protein>
    <submittedName>
        <fullName evidence="1">Uncharacterized protein</fullName>
    </submittedName>
</protein>
<name>A0A1P8KJW1_9BACT</name>
<dbReference type="OrthoDB" id="5346208at2"/>
<reference evidence="1 2" key="1">
    <citation type="submission" date="2017-01" db="EMBL/GenBank/DDBJ databases">
        <title>Genome sequencing of Arcobacter sp. LPB0137.</title>
        <authorList>
            <person name="Lee G.-W."/>
            <person name="Yi H."/>
        </authorList>
    </citation>
    <scope>NUCLEOTIDE SEQUENCE [LARGE SCALE GENOMIC DNA]</scope>
    <source>
        <strain evidence="1 2">LPB0137</strain>
    </source>
</reference>
<dbReference type="EMBL" id="CP019070">
    <property type="protein sequence ID" value="APW64837.1"/>
    <property type="molecule type" value="Genomic_DNA"/>
</dbReference>
<evidence type="ECO:0000313" key="2">
    <source>
        <dbReference type="Proteomes" id="UP000186074"/>
    </source>
</evidence>